<dbReference type="OrthoDB" id="9803892at2"/>
<accession>A0A553JW57</accession>
<comment type="similarity">
    <text evidence="2 5">Belongs to the dTDP-4-dehydrorhamnose reductase family.</text>
</comment>
<evidence type="ECO:0000313" key="8">
    <source>
        <dbReference type="Proteomes" id="UP000317638"/>
    </source>
</evidence>
<dbReference type="Gene3D" id="3.90.25.10">
    <property type="entry name" value="UDP-galactose 4-epimerase, domain 1"/>
    <property type="match status" value="1"/>
</dbReference>
<dbReference type="PANTHER" id="PTHR10491">
    <property type="entry name" value="DTDP-4-DEHYDRORHAMNOSE REDUCTASE"/>
    <property type="match status" value="1"/>
</dbReference>
<gene>
    <name evidence="7" type="ORF">FOJ82_14940</name>
</gene>
<organism evidence="7 8">
    <name type="scientific">Tessaracoccus rhinocerotis</name>
    <dbReference type="NCBI Taxonomy" id="1689449"/>
    <lineage>
        <taxon>Bacteria</taxon>
        <taxon>Bacillati</taxon>
        <taxon>Actinomycetota</taxon>
        <taxon>Actinomycetes</taxon>
        <taxon>Propionibacteriales</taxon>
        <taxon>Propionibacteriaceae</taxon>
        <taxon>Tessaracoccus</taxon>
    </lineage>
</organism>
<evidence type="ECO:0000256" key="2">
    <source>
        <dbReference type="ARBA" id="ARBA00010944"/>
    </source>
</evidence>
<dbReference type="EC" id="1.1.1.133" evidence="5"/>
<dbReference type="Gene3D" id="2.60.120.10">
    <property type="entry name" value="Jelly Rolls"/>
    <property type="match status" value="1"/>
</dbReference>
<dbReference type="UniPathway" id="UPA00124"/>
<comment type="function">
    <text evidence="5">Catalyzes the reduction of dTDP-6-deoxy-L-lyxo-4-hexulose to yield dTDP-L-rhamnose.</text>
</comment>
<dbReference type="InterPro" id="IPR014710">
    <property type="entry name" value="RmlC-like_jellyroll"/>
</dbReference>
<comment type="similarity">
    <text evidence="1">Belongs to the dTDP-4-dehydrorhamnose 3,5-epimerase family.</text>
</comment>
<comment type="pathway">
    <text evidence="5">Carbohydrate biosynthesis; dTDP-L-rhamnose biosynthesis.</text>
</comment>
<dbReference type="Gene3D" id="3.40.50.720">
    <property type="entry name" value="NAD(P)-binding Rossmann-like Domain"/>
    <property type="match status" value="1"/>
</dbReference>
<evidence type="ECO:0000313" key="7">
    <source>
        <dbReference type="EMBL" id="TRY16688.1"/>
    </source>
</evidence>
<proteinExistence type="inferred from homology"/>
<dbReference type="PANTHER" id="PTHR10491:SF4">
    <property type="entry name" value="METHIONINE ADENOSYLTRANSFERASE 2 SUBUNIT BETA"/>
    <property type="match status" value="1"/>
</dbReference>
<dbReference type="Proteomes" id="UP000317638">
    <property type="component" value="Unassembled WGS sequence"/>
</dbReference>
<keyword evidence="5" id="KW-0521">NADP</keyword>
<evidence type="ECO:0000256" key="4">
    <source>
        <dbReference type="PIRSR" id="PIRSR600888-3"/>
    </source>
</evidence>
<feature type="domain" description="RmlD-like substrate binding" evidence="6">
    <location>
        <begin position="186"/>
        <end position="456"/>
    </location>
</feature>
<dbReference type="Pfam" id="PF00908">
    <property type="entry name" value="dTDP_sugar_isom"/>
    <property type="match status" value="1"/>
</dbReference>
<dbReference type="SUPFAM" id="SSF51182">
    <property type="entry name" value="RmlC-like cupins"/>
    <property type="match status" value="1"/>
</dbReference>
<dbReference type="CDD" id="cd05254">
    <property type="entry name" value="dTDP_HR_like_SDR_e"/>
    <property type="match status" value="1"/>
</dbReference>
<evidence type="ECO:0000256" key="5">
    <source>
        <dbReference type="RuleBase" id="RU364082"/>
    </source>
</evidence>
<dbReference type="InterPro" id="IPR005913">
    <property type="entry name" value="dTDP_dehydrorham_reduct"/>
</dbReference>
<evidence type="ECO:0000259" key="6">
    <source>
        <dbReference type="Pfam" id="PF04321"/>
    </source>
</evidence>
<dbReference type="GO" id="GO:0008831">
    <property type="term" value="F:dTDP-4-dehydrorhamnose reductase activity"/>
    <property type="evidence" value="ECO:0007669"/>
    <property type="project" value="UniProtKB-EC"/>
</dbReference>
<comment type="caution">
    <text evidence="7">The sequence shown here is derived from an EMBL/GenBank/DDBJ whole genome shotgun (WGS) entry which is preliminary data.</text>
</comment>
<dbReference type="InterPro" id="IPR011051">
    <property type="entry name" value="RmlC_Cupin_sf"/>
</dbReference>
<feature type="active site" description="Proton donor" evidence="3">
    <location>
        <position position="129"/>
    </location>
</feature>
<dbReference type="GO" id="GO:0019305">
    <property type="term" value="P:dTDP-rhamnose biosynthetic process"/>
    <property type="evidence" value="ECO:0007669"/>
    <property type="project" value="UniProtKB-UniPathway"/>
</dbReference>
<dbReference type="EMBL" id="VKKG01000007">
    <property type="protein sequence ID" value="TRY16688.1"/>
    <property type="molecule type" value="Genomic_DNA"/>
</dbReference>
<reference evidence="7 8" key="1">
    <citation type="submission" date="2019-07" db="EMBL/GenBank/DDBJ databases">
        <authorList>
            <person name="Zhou L.-Y."/>
        </authorList>
    </citation>
    <scope>NUCLEOTIDE SEQUENCE [LARGE SCALE GENOMIC DNA]</scope>
    <source>
        <strain evidence="7 8">YIM 101269</strain>
    </source>
</reference>
<dbReference type="GO" id="GO:0008830">
    <property type="term" value="F:dTDP-4-dehydrorhamnose 3,5-epimerase activity"/>
    <property type="evidence" value="ECO:0007669"/>
    <property type="project" value="InterPro"/>
</dbReference>
<dbReference type="AlphaFoldDB" id="A0A553JW57"/>
<dbReference type="RefSeq" id="WP_143939302.1">
    <property type="nucleotide sequence ID" value="NZ_VKKG01000007.1"/>
</dbReference>
<dbReference type="InterPro" id="IPR036291">
    <property type="entry name" value="NAD(P)-bd_dom_sf"/>
</dbReference>
<dbReference type="Pfam" id="PF04321">
    <property type="entry name" value="RmlD_sub_bind"/>
    <property type="match status" value="1"/>
</dbReference>
<dbReference type="SUPFAM" id="SSF51735">
    <property type="entry name" value="NAD(P)-binding Rossmann-fold domains"/>
    <property type="match status" value="1"/>
</dbReference>
<dbReference type="InterPro" id="IPR000888">
    <property type="entry name" value="RmlC-like"/>
</dbReference>
<dbReference type="InterPro" id="IPR029903">
    <property type="entry name" value="RmlD-like-bd"/>
</dbReference>
<feature type="site" description="Participates in a stacking interaction with the thymidine ring of dTDP-4-oxo-6-deoxyglucose" evidence="4">
    <location>
        <position position="135"/>
    </location>
</feature>
<name>A0A553JW57_9ACTN</name>
<evidence type="ECO:0000256" key="1">
    <source>
        <dbReference type="ARBA" id="ARBA00010154"/>
    </source>
</evidence>
<feature type="active site" description="Proton acceptor" evidence="3">
    <location>
        <position position="66"/>
    </location>
</feature>
<keyword evidence="8" id="KW-1185">Reference proteome</keyword>
<keyword evidence="5" id="KW-0560">Oxidoreductase</keyword>
<sequence>MPHHTLAPTAIDGLLVGTIPIHSDNRGWFKENWQRAKMTALGLPDFGPVQHSFAHNHRAGVTRGFHAEPWDKLVSLGSGRAFGAWVDLRPGPGFGRATTTELTPGTCVFVPRGVANSYQTLENDTDYTYLVNRHWSPSAVDKYTYLNLFDPALGIDWPIPPERCELSEADRHHPHLADVTPMTPRRVVITGADGQLGRALQQQFPHALALTQGDLDITDPDAVAALDLTDTSALINAAAHTAVDDAETPTGRRNAWTINATAVTHLASACRNAHIPLVHISTDYVFDGTITQHTEDEPPTPLGVYGQSKAAGEQAAATLAQHYLIRTSWVIGDGHNFVDTMARLADNGTNPTVINDQHGRLTFTQDLARAIDHLLATHAPHGTYNLTNTGPTQTWADIAKHVFQLRGRNPDDISTCTTTQWAKDKTIAPRPQHSTLDLTKIQATGHTPAPAYQRLIEWVNQTPRP</sequence>
<evidence type="ECO:0000256" key="3">
    <source>
        <dbReference type="PIRSR" id="PIRSR600888-1"/>
    </source>
</evidence>
<protein>
    <recommendedName>
        <fullName evidence="5">dTDP-4-dehydrorhamnose reductase</fullName>
        <ecNumber evidence="5">1.1.1.133</ecNumber>
    </recommendedName>
</protein>